<dbReference type="SUPFAM" id="SSF53098">
    <property type="entry name" value="Ribonuclease H-like"/>
    <property type="match status" value="1"/>
</dbReference>
<dbReference type="Pfam" id="PF05699">
    <property type="entry name" value="Dimer_Tnp_hAT"/>
    <property type="match status" value="1"/>
</dbReference>
<reference evidence="2 3" key="1">
    <citation type="submission" date="2017-10" db="EMBL/GenBank/DDBJ databases">
        <title>Extensive intraspecific genome diversity in a model arbuscular mycorrhizal fungus.</title>
        <authorList>
            <person name="Chen E.C.H."/>
            <person name="Morin E."/>
            <person name="Baudet D."/>
            <person name="Noel J."/>
            <person name="Ndikumana S."/>
            <person name="Charron P."/>
            <person name="St-Onge C."/>
            <person name="Giorgi J."/>
            <person name="Grigoriev I.V."/>
            <person name="Roux C."/>
            <person name="Martin F.M."/>
            <person name="Corradi N."/>
        </authorList>
    </citation>
    <scope>NUCLEOTIDE SEQUENCE [LARGE SCALE GENOMIC DNA]</scope>
    <source>
        <strain evidence="2 3">A1</strain>
    </source>
</reference>
<evidence type="ECO:0000313" key="3">
    <source>
        <dbReference type="Proteomes" id="UP000232688"/>
    </source>
</evidence>
<dbReference type="Proteomes" id="UP000232688">
    <property type="component" value="Unassembled WGS sequence"/>
</dbReference>
<feature type="domain" description="HAT C-terminal dimerisation" evidence="1">
    <location>
        <begin position="63"/>
        <end position="123"/>
    </location>
</feature>
<dbReference type="VEuPathDB" id="FungiDB:FUN_002454"/>
<dbReference type="EMBL" id="LLXH01006313">
    <property type="protein sequence ID" value="PKC52148.1"/>
    <property type="molecule type" value="Genomic_DNA"/>
</dbReference>
<proteinExistence type="predicted"/>
<dbReference type="InterPro" id="IPR008906">
    <property type="entry name" value="HATC_C_dom"/>
</dbReference>
<dbReference type="VEuPathDB" id="FungiDB:FUN_006863"/>
<evidence type="ECO:0000259" key="1">
    <source>
        <dbReference type="Pfam" id="PF05699"/>
    </source>
</evidence>
<dbReference type="VEuPathDB" id="FungiDB:RhiirA1_482171"/>
<organism evidence="2 3">
    <name type="scientific">Rhizophagus irregularis</name>
    <dbReference type="NCBI Taxonomy" id="588596"/>
    <lineage>
        <taxon>Eukaryota</taxon>
        <taxon>Fungi</taxon>
        <taxon>Fungi incertae sedis</taxon>
        <taxon>Mucoromycota</taxon>
        <taxon>Glomeromycotina</taxon>
        <taxon>Glomeromycetes</taxon>
        <taxon>Glomerales</taxon>
        <taxon>Glomeraceae</taxon>
        <taxon>Rhizophagus</taxon>
    </lineage>
</organism>
<name>A0A2N0QM67_9GLOM</name>
<dbReference type="VEuPathDB" id="FungiDB:RhiirFUN_004708"/>
<dbReference type="VEuPathDB" id="FungiDB:RhiirFUN_000152"/>
<dbReference type="GO" id="GO:0046983">
    <property type="term" value="F:protein dimerization activity"/>
    <property type="evidence" value="ECO:0007669"/>
    <property type="project" value="InterPro"/>
</dbReference>
<gene>
    <name evidence="2" type="ORF">RhiirA1_482171</name>
</gene>
<dbReference type="InterPro" id="IPR012337">
    <property type="entry name" value="RNaseH-like_sf"/>
</dbReference>
<comment type="caution">
    <text evidence="2">The sequence shown here is derived from an EMBL/GenBank/DDBJ whole genome shotgun (WGS) entry which is preliminary data.</text>
</comment>
<evidence type="ECO:0000313" key="2">
    <source>
        <dbReference type="EMBL" id="PKC52148.1"/>
    </source>
</evidence>
<sequence>MNERFKEFDDDKYITCFFLDSRFRNRPLKDKAYSRIVRCATIIGKRLGFDLRESRALCEQIKDYCDNKPLFDLDKSCSLDDPLNWWNLIDTDPQLNSLPRIAYHLLAICPTSASCERSFSTFGWLFNDWHLNLNINQLESMEKNNTCISETEMNIQIAEVLAETNDDDDECDVLLNKSLPNQITIPPDNCIVLIEHIWIDKFVDLSHKLVIEEVREIPDDILDDSKEEYKYINTDDGNDEEQESDGRGNYDYDVEELLDKFINENVEDYEDE</sequence>
<dbReference type="AlphaFoldDB" id="A0A2N0QM67"/>
<reference evidence="2 3" key="2">
    <citation type="submission" date="2017-10" db="EMBL/GenBank/DDBJ databases">
        <title>Genome analyses suggest a sexual origin of heterokaryosis in a supposedly ancient asexual fungus.</title>
        <authorList>
            <person name="Corradi N."/>
            <person name="Sedzielewska K."/>
            <person name="Noel J."/>
            <person name="Charron P."/>
            <person name="Farinelli L."/>
            <person name="Marton T."/>
            <person name="Kruger M."/>
            <person name="Pelin A."/>
            <person name="Brachmann A."/>
            <person name="Corradi N."/>
        </authorList>
    </citation>
    <scope>NUCLEOTIDE SEQUENCE [LARGE SCALE GENOMIC DNA]</scope>
    <source>
        <strain evidence="2 3">A1</strain>
    </source>
</reference>
<accession>A0A2N0QM67</accession>
<protein>
    <recommendedName>
        <fullName evidence="1">HAT C-terminal dimerisation domain-containing protein</fullName>
    </recommendedName>
</protein>